<dbReference type="Pfam" id="PF00593">
    <property type="entry name" value="TonB_dep_Rec_b-barrel"/>
    <property type="match status" value="1"/>
</dbReference>
<reference evidence="12" key="1">
    <citation type="submission" date="2018-05" db="EMBL/GenBank/DDBJ databases">
        <authorList>
            <person name="Lanie J.A."/>
            <person name="Ng W.-L."/>
            <person name="Kazmierczak K.M."/>
            <person name="Andrzejewski T.M."/>
            <person name="Davidsen T.M."/>
            <person name="Wayne K.J."/>
            <person name="Tettelin H."/>
            <person name="Glass J.I."/>
            <person name="Rusch D."/>
            <person name="Podicherti R."/>
            <person name="Tsui H.-C.T."/>
            <person name="Winkler M.E."/>
        </authorList>
    </citation>
    <scope>NUCLEOTIDE SEQUENCE</scope>
</reference>
<dbReference type="PANTHER" id="PTHR32552">
    <property type="entry name" value="FERRICHROME IRON RECEPTOR-RELATED"/>
    <property type="match status" value="1"/>
</dbReference>
<feature type="domain" description="TonB-dependent receptor plug" evidence="11">
    <location>
        <begin position="18"/>
        <end position="123"/>
    </location>
</feature>
<sequence>MIEEIVVTAQKHAESSNDVGITMNAFTGERLKDLGVLAPEDLALHTQGLTISDTAATGVPLYTIRGVGFQDYSTSASSTVGLYFDEAAIPYTVMSRGALFDVARVEVLKGPQGDLYGRNTTAGQINFVSNKPTEEFEAGITASYSSYQTFDVEAVISGAISDTMQGRLAVKSITSGEGWQESLTRDDELGEKDVQSIRAMLNIDLSDNAELLLTAQYTDDQSENSAPTAYSGTEVGLNEFLAPYLALADYILPTGPNFGATPPWYSLDDNEKADWTNSYTSPITGSTFDLRPQRDNQLTSFRAKLTWDLANNMTLTSITAWDNFERQEANDWDGGFYNDSSNINTTDLDVFSQEIRLSGDTDNMYWIVGAYYSKDEMDEYYHYFMSESVYGLGSVAFGVPPFVLSPILELDTIYDQETDSKAIFGHIEYNMAEDLRLTVGLRYTEEERTWSGCTFSAADNSLGNFLNTLFGSTVQAGDCGTIDDDPTSPTFLFALIGGPNVNDAFHVYTDTIETDQWMGKIGLDYSVNDDVLMYLTYSTGFKSGGFNGANSNTTRQLNAYDEETLDSFEVGM</sequence>
<keyword evidence="7" id="KW-0798">TonB box</keyword>
<evidence type="ECO:0000256" key="8">
    <source>
        <dbReference type="ARBA" id="ARBA00023136"/>
    </source>
</evidence>
<dbReference type="GO" id="GO:0006826">
    <property type="term" value="P:iron ion transport"/>
    <property type="evidence" value="ECO:0007669"/>
    <property type="project" value="UniProtKB-KW"/>
</dbReference>
<dbReference type="AlphaFoldDB" id="A0A382BAU1"/>
<dbReference type="GO" id="GO:0009279">
    <property type="term" value="C:cell outer membrane"/>
    <property type="evidence" value="ECO:0007669"/>
    <property type="project" value="UniProtKB-SubCell"/>
</dbReference>
<dbReference type="InterPro" id="IPR036942">
    <property type="entry name" value="Beta-barrel_TonB_sf"/>
</dbReference>
<feature type="non-terminal residue" evidence="12">
    <location>
        <position position="572"/>
    </location>
</feature>
<gene>
    <name evidence="12" type="ORF">METZ01_LOCUS163618</name>
</gene>
<keyword evidence="8" id="KW-0472">Membrane</keyword>
<accession>A0A382BAU1</accession>
<dbReference type="InterPro" id="IPR039426">
    <property type="entry name" value="TonB-dep_rcpt-like"/>
</dbReference>
<keyword evidence="3" id="KW-0410">Iron transport</keyword>
<evidence type="ECO:0000256" key="6">
    <source>
        <dbReference type="ARBA" id="ARBA00023065"/>
    </source>
</evidence>
<evidence type="ECO:0000259" key="11">
    <source>
        <dbReference type="Pfam" id="PF07715"/>
    </source>
</evidence>
<keyword evidence="5" id="KW-0408">Iron</keyword>
<name>A0A382BAU1_9ZZZZ</name>
<evidence type="ECO:0000256" key="9">
    <source>
        <dbReference type="ARBA" id="ARBA00023237"/>
    </source>
</evidence>
<proteinExistence type="predicted"/>
<dbReference type="EMBL" id="UINC01028916">
    <property type="protein sequence ID" value="SVB10764.1"/>
    <property type="molecule type" value="Genomic_DNA"/>
</dbReference>
<dbReference type="InterPro" id="IPR000531">
    <property type="entry name" value="Beta-barrel_TonB"/>
</dbReference>
<dbReference type="PROSITE" id="PS52016">
    <property type="entry name" value="TONB_DEPENDENT_REC_3"/>
    <property type="match status" value="1"/>
</dbReference>
<evidence type="ECO:0000256" key="1">
    <source>
        <dbReference type="ARBA" id="ARBA00004571"/>
    </source>
</evidence>
<evidence type="ECO:0000256" key="3">
    <source>
        <dbReference type="ARBA" id="ARBA00022496"/>
    </source>
</evidence>
<evidence type="ECO:0000259" key="10">
    <source>
        <dbReference type="Pfam" id="PF00593"/>
    </source>
</evidence>
<evidence type="ECO:0008006" key="13">
    <source>
        <dbReference type="Google" id="ProtNLM"/>
    </source>
</evidence>
<dbReference type="Pfam" id="PF07715">
    <property type="entry name" value="Plug"/>
    <property type="match status" value="1"/>
</dbReference>
<evidence type="ECO:0000256" key="5">
    <source>
        <dbReference type="ARBA" id="ARBA00023004"/>
    </source>
</evidence>
<dbReference type="PANTHER" id="PTHR32552:SF81">
    <property type="entry name" value="TONB-DEPENDENT OUTER MEMBRANE RECEPTOR"/>
    <property type="match status" value="1"/>
</dbReference>
<protein>
    <recommendedName>
        <fullName evidence="13">TonB-dependent receptor plug domain-containing protein</fullName>
    </recommendedName>
</protein>
<dbReference type="SUPFAM" id="SSF56935">
    <property type="entry name" value="Porins"/>
    <property type="match status" value="1"/>
</dbReference>
<evidence type="ECO:0000313" key="12">
    <source>
        <dbReference type="EMBL" id="SVB10764.1"/>
    </source>
</evidence>
<keyword evidence="4" id="KW-0812">Transmembrane</keyword>
<feature type="domain" description="TonB-dependent receptor-like beta-barrel" evidence="10">
    <location>
        <begin position="260"/>
        <end position="571"/>
    </location>
</feature>
<keyword evidence="6" id="KW-0406">Ion transport</keyword>
<evidence type="ECO:0000256" key="7">
    <source>
        <dbReference type="ARBA" id="ARBA00023077"/>
    </source>
</evidence>
<comment type="subcellular location">
    <subcellularLocation>
        <location evidence="1">Cell outer membrane</location>
        <topology evidence="1">Multi-pass membrane protein</topology>
    </subcellularLocation>
</comment>
<keyword evidence="2" id="KW-0813">Transport</keyword>
<evidence type="ECO:0000256" key="4">
    <source>
        <dbReference type="ARBA" id="ARBA00022692"/>
    </source>
</evidence>
<dbReference type="InterPro" id="IPR012910">
    <property type="entry name" value="Plug_dom"/>
</dbReference>
<organism evidence="12">
    <name type="scientific">marine metagenome</name>
    <dbReference type="NCBI Taxonomy" id="408172"/>
    <lineage>
        <taxon>unclassified sequences</taxon>
        <taxon>metagenomes</taxon>
        <taxon>ecological metagenomes</taxon>
    </lineage>
</organism>
<dbReference type="Gene3D" id="2.40.170.20">
    <property type="entry name" value="TonB-dependent receptor, beta-barrel domain"/>
    <property type="match status" value="2"/>
</dbReference>
<evidence type="ECO:0000256" key="2">
    <source>
        <dbReference type="ARBA" id="ARBA00022448"/>
    </source>
</evidence>
<keyword evidence="9" id="KW-0998">Cell outer membrane</keyword>